<name>A0A433QJG0_9FUNG</name>
<evidence type="ECO:0000313" key="4">
    <source>
        <dbReference type="Proteomes" id="UP000274822"/>
    </source>
</evidence>
<keyword evidence="4" id="KW-1185">Reference proteome</keyword>
<gene>
    <name evidence="3" type="ORF">BC938DRAFT_480070</name>
</gene>
<evidence type="ECO:0000256" key="1">
    <source>
        <dbReference type="SAM" id="MobiDB-lite"/>
    </source>
</evidence>
<dbReference type="Pfam" id="PF14655">
    <property type="entry name" value="RAB3GAP2_N"/>
    <property type="match status" value="1"/>
</dbReference>
<comment type="caution">
    <text evidence="3">The sequence shown here is derived from an EMBL/GenBank/DDBJ whole genome shotgun (WGS) entry which is preliminary data.</text>
</comment>
<dbReference type="Proteomes" id="UP000274822">
    <property type="component" value="Unassembled WGS sequence"/>
</dbReference>
<dbReference type="PANTHER" id="PTHR12472:SF0">
    <property type="entry name" value="RAB3 GTPASE-ACTIVATING PROTEIN NON-CATALYTIC SUBUNIT"/>
    <property type="match status" value="1"/>
</dbReference>
<dbReference type="InterPro" id="IPR026059">
    <property type="entry name" value="Rab3GAP2"/>
</dbReference>
<dbReference type="InterPro" id="IPR032839">
    <property type="entry name" value="RAB3GAP_N"/>
</dbReference>
<feature type="region of interest" description="Disordered" evidence="1">
    <location>
        <begin position="364"/>
        <end position="384"/>
    </location>
</feature>
<evidence type="ECO:0000313" key="3">
    <source>
        <dbReference type="EMBL" id="RUS29917.1"/>
    </source>
</evidence>
<organism evidence="3 4">
    <name type="scientific">Jimgerdemannia flammicorona</name>
    <dbReference type="NCBI Taxonomy" id="994334"/>
    <lineage>
        <taxon>Eukaryota</taxon>
        <taxon>Fungi</taxon>
        <taxon>Fungi incertae sedis</taxon>
        <taxon>Mucoromycota</taxon>
        <taxon>Mucoromycotina</taxon>
        <taxon>Endogonomycetes</taxon>
        <taxon>Endogonales</taxon>
        <taxon>Endogonaceae</taxon>
        <taxon>Jimgerdemannia</taxon>
    </lineage>
</organism>
<sequence>MQGNDNGHLMLTVVRTINTEEGDGIRRLCRIDWHNFVDLLDLDFEYCSMKELLIQIFVLVGYSTGWIRFFTQSGVLLTSQLLDMSPVLAIKLRTPPPVIKLPPRTQAPATDDEEITILFDGGRVVSIDGQSLWMVLRVCEGQRESGIDVTRGPMSFTYKKWSFQGQQDILDVVSCGPSTSSASHTTSGLPNSLTSYPFTSSATARYIAVGARPMLSYYTTNDSSRPLLSAVSAATMVVSKVTSAVFSFARSWWSGPSNLRPNLPAGDQPVPAQFIPAPPPVQIAPATPITAVLSLADSNRRILHILLSPPTISSARHPLAVTTDSLGRVMLLDIEEGEMIRMFKGVRGAVCGWVEVLEADLKSKQPNTNEDGDKKKEPRPSTHTTNHQRVLLFLVIHSPRRGIVEVYQMRHAHRVGIFHVGVGWRLVACGGEPLGSAYVGTERRRAAARLAEEKVGRQASGLATCLLVGPNGEIRRVEIEGS</sequence>
<dbReference type="EMBL" id="RBNJ01004501">
    <property type="protein sequence ID" value="RUS29917.1"/>
    <property type="molecule type" value="Genomic_DNA"/>
</dbReference>
<protein>
    <submittedName>
        <fullName evidence="3">Rab3 GTPase-activating protein regulatory subunit N-terminus-domain-containing protein</fullName>
    </submittedName>
</protein>
<dbReference type="PANTHER" id="PTHR12472">
    <property type="entry name" value="RAB3-GAP REGULATORY DOMAIN"/>
    <property type="match status" value="1"/>
</dbReference>
<evidence type="ECO:0000259" key="2">
    <source>
        <dbReference type="Pfam" id="PF14655"/>
    </source>
</evidence>
<feature type="domain" description="Rab3-GAP regulatory subunit N-terminal" evidence="2">
    <location>
        <begin position="50"/>
        <end position="427"/>
    </location>
</feature>
<reference evidence="3 4" key="1">
    <citation type="journal article" date="2018" name="New Phytol.">
        <title>Phylogenomics of Endogonaceae and evolution of mycorrhizas within Mucoromycota.</title>
        <authorList>
            <person name="Chang Y."/>
            <person name="Desiro A."/>
            <person name="Na H."/>
            <person name="Sandor L."/>
            <person name="Lipzen A."/>
            <person name="Clum A."/>
            <person name="Barry K."/>
            <person name="Grigoriev I.V."/>
            <person name="Martin F.M."/>
            <person name="Stajich J.E."/>
            <person name="Smith M.E."/>
            <person name="Bonito G."/>
            <person name="Spatafora J.W."/>
        </authorList>
    </citation>
    <scope>NUCLEOTIDE SEQUENCE [LARGE SCALE GENOMIC DNA]</scope>
    <source>
        <strain evidence="3 4">AD002</strain>
    </source>
</reference>
<feature type="compositionally biased region" description="Basic and acidic residues" evidence="1">
    <location>
        <begin position="371"/>
        <end position="380"/>
    </location>
</feature>
<accession>A0A433QJG0</accession>
<dbReference type="AlphaFoldDB" id="A0A433QJG0"/>
<proteinExistence type="predicted"/>